<keyword evidence="3" id="KW-1185">Reference proteome</keyword>
<accession>A0A9X4BJA1</accession>
<proteinExistence type="predicted"/>
<evidence type="ECO:0008006" key="4">
    <source>
        <dbReference type="Google" id="ProtNLM"/>
    </source>
</evidence>
<dbReference type="AlphaFoldDB" id="A0A9X4BJA1"/>
<dbReference type="RefSeq" id="WP_263543993.1">
    <property type="nucleotide sequence ID" value="NZ_JAOVZO020000018.1"/>
</dbReference>
<evidence type="ECO:0000313" key="2">
    <source>
        <dbReference type="EMBL" id="MDC8014428.1"/>
    </source>
</evidence>
<protein>
    <recommendedName>
        <fullName evidence="4">Tetratricopeptide repeat protein</fullName>
    </recommendedName>
</protein>
<dbReference type="Gene3D" id="1.25.40.10">
    <property type="entry name" value="Tetratricopeptide repeat domain"/>
    <property type="match status" value="1"/>
</dbReference>
<name>A0A9X4BJA1_9GAMM</name>
<organism evidence="2 3">
    <name type="scientific">Tahibacter soli</name>
    <dbReference type="NCBI Taxonomy" id="2983605"/>
    <lineage>
        <taxon>Bacteria</taxon>
        <taxon>Pseudomonadati</taxon>
        <taxon>Pseudomonadota</taxon>
        <taxon>Gammaproteobacteria</taxon>
        <taxon>Lysobacterales</taxon>
        <taxon>Rhodanobacteraceae</taxon>
        <taxon>Tahibacter</taxon>
    </lineage>
</organism>
<dbReference type="Proteomes" id="UP001139971">
    <property type="component" value="Unassembled WGS sequence"/>
</dbReference>
<sequence>MTGSIAYPTDAFDRRPAGDRRDDSARRTPRAREFGEYDDYMRREYARYLADAGRHAEAAREIDGLVAAGCADGADYELRGQCRLEAGNDVALTLALVDFENAQRLHGADVQRVQIRIAACLNRLGRHAEALVRTDDTAAAQAYPEEAQHERIEALIGLKRACDLVGALNAYPPKCPDLRARAGGVLREAGRNAEALGQFAIVARARPDDRYVLWAIGDCLVALGRRHEAVEWFERAELAYREDGDGVKAEICHRASDEARGRRGVLAWLFAR</sequence>
<reference evidence="2" key="1">
    <citation type="submission" date="2023-02" db="EMBL/GenBank/DDBJ databases">
        <title>Tahibacter soli sp. nov. isolated from soil.</title>
        <authorList>
            <person name="Baek J.H."/>
            <person name="Lee J.K."/>
            <person name="Choi D.G."/>
            <person name="Jeon C.O."/>
        </authorList>
    </citation>
    <scope>NUCLEOTIDE SEQUENCE</scope>
    <source>
        <strain evidence="2">BL</strain>
    </source>
</reference>
<dbReference type="InterPro" id="IPR011990">
    <property type="entry name" value="TPR-like_helical_dom_sf"/>
</dbReference>
<comment type="caution">
    <text evidence="2">The sequence shown here is derived from an EMBL/GenBank/DDBJ whole genome shotgun (WGS) entry which is preliminary data.</text>
</comment>
<feature type="compositionally biased region" description="Basic and acidic residues" evidence="1">
    <location>
        <begin position="11"/>
        <end position="30"/>
    </location>
</feature>
<evidence type="ECO:0000313" key="3">
    <source>
        <dbReference type="Proteomes" id="UP001139971"/>
    </source>
</evidence>
<dbReference type="SUPFAM" id="SSF48452">
    <property type="entry name" value="TPR-like"/>
    <property type="match status" value="1"/>
</dbReference>
<feature type="region of interest" description="Disordered" evidence="1">
    <location>
        <begin position="1"/>
        <end position="30"/>
    </location>
</feature>
<gene>
    <name evidence="2" type="ORF">OD750_017935</name>
</gene>
<dbReference type="EMBL" id="JAOVZO020000018">
    <property type="protein sequence ID" value="MDC8014428.1"/>
    <property type="molecule type" value="Genomic_DNA"/>
</dbReference>
<evidence type="ECO:0000256" key="1">
    <source>
        <dbReference type="SAM" id="MobiDB-lite"/>
    </source>
</evidence>